<dbReference type="InterPro" id="IPR003593">
    <property type="entry name" value="AAA+_ATPase"/>
</dbReference>
<protein>
    <submittedName>
        <fullName evidence="12">ABC transporter</fullName>
    </submittedName>
</protein>
<dbReference type="AlphaFoldDB" id="A0A8J2Y6M8"/>
<organism evidence="12 13">
    <name type="scientific">Planktosalinus lacus</name>
    <dbReference type="NCBI Taxonomy" id="1526573"/>
    <lineage>
        <taxon>Bacteria</taxon>
        <taxon>Pseudomonadati</taxon>
        <taxon>Bacteroidota</taxon>
        <taxon>Flavobacteriia</taxon>
        <taxon>Flavobacteriales</taxon>
        <taxon>Flavobacteriaceae</taxon>
        <taxon>Planktosalinus</taxon>
    </lineage>
</organism>
<dbReference type="Proteomes" id="UP000652231">
    <property type="component" value="Unassembled WGS sequence"/>
</dbReference>
<evidence type="ECO:0000256" key="1">
    <source>
        <dbReference type="ARBA" id="ARBA00004651"/>
    </source>
</evidence>
<feature type="transmembrane region" description="Helical" evidence="9">
    <location>
        <begin position="247"/>
        <end position="268"/>
    </location>
</feature>
<dbReference type="CDD" id="cd18541">
    <property type="entry name" value="ABC_6TM_TmrB_like"/>
    <property type="match status" value="1"/>
</dbReference>
<dbReference type="GO" id="GO:0005524">
    <property type="term" value="F:ATP binding"/>
    <property type="evidence" value="ECO:0007669"/>
    <property type="project" value="UniProtKB-KW"/>
</dbReference>
<evidence type="ECO:0000256" key="7">
    <source>
        <dbReference type="ARBA" id="ARBA00022989"/>
    </source>
</evidence>
<evidence type="ECO:0000313" key="12">
    <source>
        <dbReference type="EMBL" id="GGD92262.1"/>
    </source>
</evidence>
<keyword evidence="8 9" id="KW-0472">Membrane</keyword>
<evidence type="ECO:0000313" key="13">
    <source>
        <dbReference type="Proteomes" id="UP000652231"/>
    </source>
</evidence>
<dbReference type="GO" id="GO:0005886">
    <property type="term" value="C:plasma membrane"/>
    <property type="evidence" value="ECO:0007669"/>
    <property type="project" value="UniProtKB-SubCell"/>
</dbReference>
<keyword evidence="3" id="KW-1003">Cell membrane</keyword>
<dbReference type="FunFam" id="3.40.50.300:FF:000221">
    <property type="entry name" value="Multidrug ABC transporter ATP-binding protein"/>
    <property type="match status" value="1"/>
</dbReference>
<dbReference type="SUPFAM" id="SSF90123">
    <property type="entry name" value="ABC transporter transmembrane region"/>
    <property type="match status" value="1"/>
</dbReference>
<name>A0A8J2Y6M8_9FLAO</name>
<dbReference type="PROSITE" id="PS00211">
    <property type="entry name" value="ABC_TRANSPORTER_1"/>
    <property type="match status" value="1"/>
</dbReference>
<dbReference type="Pfam" id="PF00664">
    <property type="entry name" value="ABC_membrane"/>
    <property type="match status" value="1"/>
</dbReference>
<dbReference type="Gene3D" id="1.20.1560.10">
    <property type="entry name" value="ABC transporter type 1, transmembrane domain"/>
    <property type="match status" value="1"/>
</dbReference>
<evidence type="ECO:0000259" key="11">
    <source>
        <dbReference type="PROSITE" id="PS50929"/>
    </source>
</evidence>
<evidence type="ECO:0000259" key="10">
    <source>
        <dbReference type="PROSITE" id="PS50893"/>
    </source>
</evidence>
<dbReference type="Gene3D" id="3.40.50.300">
    <property type="entry name" value="P-loop containing nucleotide triphosphate hydrolases"/>
    <property type="match status" value="1"/>
</dbReference>
<gene>
    <name evidence="12" type="ORF">GCM10011312_15090</name>
</gene>
<dbReference type="InterPro" id="IPR011527">
    <property type="entry name" value="ABC1_TM_dom"/>
</dbReference>
<dbReference type="SUPFAM" id="SSF52540">
    <property type="entry name" value="P-loop containing nucleoside triphosphate hydrolases"/>
    <property type="match status" value="1"/>
</dbReference>
<reference evidence="12" key="1">
    <citation type="journal article" date="2014" name="Int. J. Syst. Evol. Microbiol.">
        <title>Complete genome sequence of Corynebacterium casei LMG S-19264T (=DSM 44701T), isolated from a smear-ripened cheese.</title>
        <authorList>
            <consortium name="US DOE Joint Genome Institute (JGI-PGF)"/>
            <person name="Walter F."/>
            <person name="Albersmeier A."/>
            <person name="Kalinowski J."/>
            <person name="Ruckert C."/>
        </authorList>
    </citation>
    <scope>NUCLEOTIDE SEQUENCE</scope>
    <source>
        <strain evidence="12">CGMCC 1.12924</strain>
    </source>
</reference>
<dbReference type="SMART" id="SM00382">
    <property type="entry name" value="AAA"/>
    <property type="match status" value="1"/>
</dbReference>
<feature type="transmembrane region" description="Helical" evidence="9">
    <location>
        <begin position="167"/>
        <end position="185"/>
    </location>
</feature>
<keyword evidence="4 9" id="KW-0812">Transmembrane</keyword>
<feature type="domain" description="ABC transporter" evidence="10">
    <location>
        <begin position="343"/>
        <end position="578"/>
    </location>
</feature>
<keyword evidence="6" id="KW-0067">ATP-binding</keyword>
<comment type="subcellular location">
    <subcellularLocation>
        <location evidence="1">Cell membrane</location>
        <topology evidence="1">Multi-pass membrane protein</topology>
    </subcellularLocation>
</comment>
<dbReference type="Pfam" id="PF00005">
    <property type="entry name" value="ABC_tran"/>
    <property type="match status" value="1"/>
</dbReference>
<comment type="caution">
    <text evidence="12">The sequence shown here is derived from an EMBL/GenBank/DDBJ whole genome shotgun (WGS) entry which is preliminary data.</text>
</comment>
<keyword evidence="5" id="KW-0547">Nucleotide-binding</keyword>
<proteinExistence type="predicted"/>
<dbReference type="PANTHER" id="PTHR43394">
    <property type="entry name" value="ATP-DEPENDENT PERMEASE MDL1, MITOCHONDRIAL"/>
    <property type="match status" value="1"/>
</dbReference>
<dbReference type="InterPro" id="IPR017871">
    <property type="entry name" value="ABC_transporter-like_CS"/>
</dbReference>
<feature type="transmembrane region" description="Helical" evidence="9">
    <location>
        <begin position="12"/>
        <end position="34"/>
    </location>
</feature>
<feature type="transmembrane region" description="Helical" evidence="9">
    <location>
        <begin position="64"/>
        <end position="85"/>
    </location>
</feature>
<dbReference type="EMBL" id="BMGK01000005">
    <property type="protein sequence ID" value="GGD92262.1"/>
    <property type="molecule type" value="Genomic_DNA"/>
</dbReference>
<evidence type="ECO:0000256" key="5">
    <source>
        <dbReference type="ARBA" id="ARBA00022741"/>
    </source>
</evidence>
<evidence type="ECO:0000256" key="2">
    <source>
        <dbReference type="ARBA" id="ARBA00022448"/>
    </source>
</evidence>
<dbReference type="PANTHER" id="PTHR43394:SF1">
    <property type="entry name" value="ATP-BINDING CASSETTE SUB-FAMILY B MEMBER 10, MITOCHONDRIAL"/>
    <property type="match status" value="1"/>
</dbReference>
<dbReference type="GO" id="GO:0015421">
    <property type="term" value="F:ABC-type oligopeptide transporter activity"/>
    <property type="evidence" value="ECO:0007669"/>
    <property type="project" value="TreeGrafter"/>
</dbReference>
<dbReference type="GO" id="GO:0016887">
    <property type="term" value="F:ATP hydrolysis activity"/>
    <property type="evidence" value="ECO:0007669"/>
    <property type="project" value="InterPro"/>
</dbReference>
<evidence type="ECO:0000256" key="6">
    <source>
        <dbReference type="ARBA" id="ARBA00022840"/>
    </source>
</evidence>
<feature type="domain" description="ABC transmembrane type-1" evidence="11">
    <location>
        <begin position="19"/>
        <end position="311"/>
    </location>
</feature>
<evidence type="ECO:0000256" key="3">
    <source>
        <dbReference type="ARBA" id="ARBA00022475"/>
    </source>
</evidence>
<evidence type="ECO:0000256" key="8">
    <source>
        <dbReference type="ARBA" id="ARBA00023136"/>
    </source>
</evidence>
<reference evidence="12" key="2">
    <citation type="submission" date="2020-09" db="EMBL/GenBank/DDBJ databases">
        <authorList>
            <person name="Sun Q."/>
            <person name="Zhou Y."/>
        </authorList>
    </citation>
    <scope>NUCLEOTIDE SEQUENCE</scope>
    <source>
        <strain evidence="12">CGMCC 1.12924</strain>
    </source>
</reference>
<evidence type="ECO:0000256" key="4">
    <source>
        <dbReference type="ARBA" id="ARBA00022692"/>
    </source>
</evidence>
<feature type="transmembrane region" description="Helical" evidence="9">
    <location>
        <begin position="288"/>
        <end position="309"/>
    </location>
</feature>
<keyword evidence="7 9" id="KW-1133">Transmembrane helix</keyword>
<keyword evidence="13" id="KW-1185">Reference proteome</keyword>
<dbReference type="RefSeq" id="WP_188441164.1">
    <property type="nucleotide sequence ID" value="NZ_BMGK01000005.1"/>
</dbReference>
<dbReference type="PROSITE" id="PS50893">
    <property type="entry name" value="ABC_TRANSPORTER_2"/>
    <property type="match status" value="1"/>
</dbReference>
<dbReference type="InterPro" id="IPR039421">
    <property type="entry name" value="Type_1_exporter"/>
</dbReference>
<keyword evidence="2" id="KW-0813">Transport</keyword>
<accession>A0A8J2Y6M8</accession>
<dbReference type="PROSITE" id="PS50929">
    <property type="entry name" value="ABC_TM1F"/>
    <property type="match status" value="1"/>
</dbReference>
<dbReference type="InterPro" id="IPR003439">
    <property type="entry name" value="ABC_transporter-like_ATP-bd"/>
</dbReference>
<dbReference type="InterPro" id="IPR036640">
    <property type="entry name" value="ABC1_TM_sf"/>
</dbReference>
<evidence type="ECO:0000256" key="9">
    <source>
        <dbReference type="SAM" id="Phobius"/>
    </source>
</evidence>
<feature type="transmembrane region" description="Helical" evidence="9">
    <location>
        <begin position="142"/>
        <end position="161"/>
    </location>
</feature>
<sequence>MKELKHLNKYFINYKGMLLLGLIITVFARLFAIITPKLIGDSVTVVDRYIKDNSKDLSQIQDELLLNIGLLIGATLMAALFTFLMRQTFIVVSRRIEFDLKNEVFKQYQALSLNFYKQNRTGDLMNRISEDVSKVRMYAGPALMYSVQTITLFIVVIWYMFSQAPVLTLYTIAPLPVLSIAIYKLSVAINQRSTIVQQYLSKLTTFTQETFSGISVIKAYAIEPQTQSNFVVLANESKDKNLDLVKVQALFFPLMVLLIGASNLVVIYVGGKQYISGEIAELGTIVEFLIFVNMLTWPVAVVGWVTSMVQQAEASQKRINEFLKEEPEIKNHTENTTPVKGKIEFKNVSFTYPDTNITALKNISFTINPGETITILGHTGSGKSTILELIGRLYDVSKGVILIDDQPIENFNLKNLREAVGYVPQDAFLFSDSIKNNIKFGKADATDEEVEEAAKLAAVHNNILGFTKKYETVLGERGITLSGGQKQRVSIARALIKDPKIYLFDDCLSAVDTETEETIIKNLQKLSKNKTAIIVSHRISSAKNADTVLVLKDGEIIQKGTHSQLIDIDGYYKELYAKQLLEKEN</sequence>
<dbReference type="InterPro" id="IPR027417">
    <property type="entry name" value="P-loop_NTPase"/>
</dbReference>